<dbReference type="InParanoid" id="A0A1S3C8K2"/>
<dbReference type="EnsemblPlants" id="MELO3C021367.2.1">
    <property type="protein sequence ID" value="MELO3C021367.2.1"/>
    <property type="gene ID" value="MELO3C021367.2"/>
</dbReference>
<dbReference type="AlphaFoldDB" id="A0A1S3C8K2"/>
<dbReference type="InterPro" id="IPR039346">
    <property type="entry name" value="AGP25/26"/>
</dbReference>
<evidence type="ECO:0000313" key="6">
    <source>
        <dbReference type="RefSeq" id="XP_008458497.1"/>
    </source>
</evidence>
<dbReference type="PANTHER" id="PTHR35725">
    <property type="entry name" value="CLASSICAL ARABINOGALACTAN PROTEIN 26"/>
    <property type="match status" value="1"/>
</dbReference>
<feature type="region of interest" description="Disordered" evidence="1">
    <location>
        <begin position="28"/>
        <end position="81"/>
    </location>
</feature>
<gene>
    <name evidence="6" type="primary">LOC103497889</name>
    <name evidence="4" type="synonym">103497889</name>
</gene>
<dbReference type="PANTHER" id="PTHR35725:SF3">
    <property type="entry name" value="CLASSICAL ARABINOGALACTAN PROTEIN 25"/>
    <property type="match status" value="1"/>
</dbReference>
<dbReference type="Gramene" id="MELO3C021367.2.1">
    <property type="protein sequence ID" value="MELO3C021367.2.1"/>
    <property type="gene ID" value="MELO3C021367.2"/>
</dbReference>
<keyword evidence="2" id="KW-0472">Membrane</keyword>
<keyword evidence="5" id="KW-1185">Reference proteome</keyword>
<feature type="transmembrane region" description="Helical" evidence="2">
    <location>
        <begin position="103"/>
        <end position="123"/>
    </location>
</feature>
<organism evidence="5 6">
    <name type="scientific">Cucumis melo</name>
    <name type="common">Muskmelon</name>
    <dbReference type="NCBI Taxonomy" id="3656"/>
    <lineage>
        <taxon>Eukaryota</taxon>
        <taxon>Viridiplantae</taxon>
        <taxon>Streptophyta</taxon>
        <taxon>Embryophyta</taxon>
        <taxon>Tracheophyta</taxon>
        <taxon>Spermatophyta</taxon>
        <taxon>Magnoliopsida</taxon>
        <taxon>eudicotyledons</taxon>
        <taxon>Gunneridae</taxon>
        <taxon>Pentapetalae</taxon>
        <taxon>rosids</taxon>
        <taxon>fabids</taxon>
        <taxon>Cucurbitales</taxon>
        <taxon>Cucurbitaceae</taxon>
        <taxon>Benincaseae</taxon>
        <taxon>Cucumis</taxon>
    </lineage>
</organism>
<evidence type="ECO:0000256" key="1">
    <source>
        <dbReference type="SAM" id="MobiDB-lite"/>
    </source>
</evidence>
<dbReference type="RefSeq" id="XP_008458497.1">
    <property type="nucleotide sequence ID" value="XM_008460275.2"/>
</dbReference>
<feature type="chain" id="PRO_5044565592" evidence="3">
    <location>
        <begin position="22"/>
        <end position="124"/>
    </location>
</feature>
<evidence type="ECO:0000256" key="3">
    <source>
        <dbReference type="SAM" id="SignalP"/>
    </source>
</evidence>
<evidence type="ECO:0000313" key="4">
    <source>
        <dbReference type="EnsemblPlants" id="MELO3C021367.2.1"/>
    </source>
</evidence>
<feature type="signal peptide" evidence="3">
    <location>
        <begin position="1"/>
        <end position="21"/>
    </location>
</feature>
<accession>A0A1S3C8K2</accession>
<keyword evidence="2" id="KW-1133">Transmembrane helix</keyword>
<reference evidence="6" key="2">
    <citation type="submission" date="2025-04" db="UniProtKB">
        <authorList>
            <consortium name="RefSeq"/>
        </authorList>
    </citation>
    <scope>IDENTIFICATION</scope>
</reference>
<keyword evidence="3" id="KW-0732">Signal</keyword>
<evidence type="ECO:0000313" key="5">
    <source>
        <dbReference type="Proteomes" id="UP001652600"/>
    </source>
</evidence>
<dbReference type="GeneID" id="103497889"/>
<proteinExistence type="predicted"/>
<dbReference type="OrthoDB" id="1939220at2759"/>
<keyword evidence="2" id="KW-0812">Transmembrane</keyword>
<dbReference type="eggNOG" id="ENOG502S7RY">
    <property type="taxonomic scope" value="Eukaryota"/>
</dbReference>
<sequence length="124" mass="12988">MASFWYCSAVIMVFMASPLLALPSVPNPKPSSPFQELSPEIAPLLPSTGDKIPSATGSSIPTIPSNPSPPNPDDFEALGPDSSALSPFGLPGSFAPPNSLPCYSNWLLLLLNGLALLAFSMHLH</sequence>
<evidence type="ECO:0000256" key="2">
    <source>
        <dbReference type="SAM" id="Phobius"/>
    </source>
</evidence>
<reference evidence="4" key="1">
    <citation type="submission" date="2023-03" db="UniProtKB">
        <authorList>
            <consortium name="EnsemblPlants"/>
        </authorList>
    </citation>
    <scope>IDENTIFICATION</scope>
</reference>
<dbReference type="KEGG" id="cmo:103497889"/>
<dbReference type="Proteomes" id="UP001652600">
    <property type="component" value="Chromosome 11"/>
</dbReference>
<protein>
    <submittedName>
        <fullName evidence="6">Classical arabinogalactan protein 25</fullName>
    </submittedName>
</protein>
<name>A0A1S3C8K2_CUCME</name>